<keyword evidence="5 8" id="KW-0720">Serine protease</keyword>
<reference evidence="12" key="1">
    <citation type="submission" date="2023-06" db="EMBL/GenBank/DDBJ databases">
        <title>Survivors Of The Sea: Transcriptome response of Skeletonema marinoi to long-term dormancy.</title>
        <authorList>
            <person name="Pinder M.I.M."/>
            <person name="Kourtchenko O."/>
            <person name="Robertson E.K."/>
            <person name="Larsson T."/>
            <person name="Maumus F."/>
            <person name="Osuna-Cruz C.M."/>
            <person name="Vancaester E."/>
            <person name="Stenow R."/>
            <person name="Vandepoele K."/>
            <person name="Ploug H."/>
            <person name="Bruchert V."/>
            <person name="Godhe A."/>
            <person name="Topel M."/>
        </authorList>
    </citation>
    <scope>NUCLEOTIDE SEQUENCE</scope>
    <source>
        <strain evidence="12">R05AC</strain>
    </source>
</reference>
<dbReference type="EC" id="3.4.21.62" evidence="7"/>
<evidence type="ECO:0000259" key="11">
    <source>
        <dbReference type="Pfam" id="PF00082"/>
    </source>
</evidence>
<gene>
    <name evidence="12" type="ORF">QTG54_006486</name>
</gene>
<proteinExistence type="inferred from homology"/>
<dbReference type="SUPFAM" id="SSF52743">
    <property type="entry name" value="Subtilisin-like"/>
    <property type="match status" value="1"/>
</dbReference>
<feature type="compositionally biased region" description="Low complexity" evidence="9">
    <location>
        <begin position="831"/>
        <end position="841"/>
    </location>
</feature>
<keyword evidence="2 8" id="KW-0645">Protease</keyword>
<dbReference type="InterPro" id="IPR015500">
    <property type="entry name" value="Peptidase_S8_subtilisin-rel"/>
</dbReference>
<feature type="compositionally biased region" description="Pro residues" evidence="9">
    <location>
        <begin position="728"/>
        <end position="777"/>
    </location>
</feature>
<accession>A0AAD9DE81</accession>
<dbReference type="Gene3D" id="3.40.50.200">
    <property type="entry name" value="Peptidase S8/S53 domain"/>
    <property type="match status" value="1"/>
</dbReference>
<evidence type="ECO:0000256" key="7">
    <source>
        <dbReference type="ARBA" id="ARBA00023619"/>
    </source>
</evidence>
<dbReference type="PANTHER" id="PTHR43806:SF11">
    <property type="entry name" value="CEREVISIN-RELATED"/>
    <property type="match status" value="1"/>
</dbReference>
<dbReference type="CDD" id="cd07477">
    <property type="entry name" value="Peptidases_S8_Subtilisin_subset"/>
    <property type="match status" value="1"/>
</dbReference>
<evidence type="ECO:0000256" key="8">
    <source>
        <dbReference type="PROSITE-ProRule" id="PRU01240"/>
    </source>
</evidence>
<evidence type="ECO:0000256" key="10">
    <source>
        <dbReference type="SAM" id="SignalP"/>
    </source>
</evidence>
<keyword evidence="13" id="KW-1185">Reference proteome</keyword>
<dbReference type="PROSITE" id="PS00138">
    <property type="entry name" value="SUBTILASE_SER"/>
    <property type="match status" value="1"/>
</dbReference>
<evidence type="ECO:0000256" key="1">
    <source>
        <dbReference type="ARBA" id="ARBA00011073"/>
    </source>
</evidence>
<feature type="domain" description="Peptidase S8/S53" evidence="11">
    <location>
        <begin position="232"/>
        <end position="481"/>
    </location>
</feature>
<comment type="catalytic activity">
    <reaction evidence="6">
        <text>Hydrolysis of proteins with broad specificity for peptide bonds, and a preference for a large uncharged residue in P1. Hydrolyzes peptide amides.</text>
        <dbReference type="EC" id="3.4.21.62"/>
    </reaction>
</comment>
<dbReference type="GO" id="GO:0004252">
    <property type="term" value="F:serine-type endopeptidase activity"/>
    <property type="evidence" value="ECO:0007669"/>
    <property type="project" value="UniProtKB-UniRule"/>
</dbReference>
<dbReference type="PRINTS" id="PR00723">
    <property type="entry name" value="SUBTILISIN"/>
</dbReference>
<feature type="chain" id="PRO_5041965950" description="subtilisin" evidence="10">
    <location>
        <begin position="27"/>
        <end position="1332"/>
    </location>
</feature>
<dbReference type="InterPro" id="IPR050131">
    <property type="entry name" value="Peptidase_S8_subtilisin-like"/>
</dbReference>
<dbReference type="EMBL" id="JATAAI010000010">
    <property type="protein sequence ID" value="KAK1742889.1"/>
    <property type="molecule type" value="Genomic_DNA"/>
</dbReference>
<dbReference type="InterPro" id="IPR022398">
    <property type="entry name" value="Peptidase_S8_His-AS"/>
</dbReference>
<feature type="compositionally biased region" description="Basic residues" evidence="9">
    <location>
        <begin position="82"/>
        <end position="93"/>
    </location>
</feature>
<dbReference type="Pfam" id="PF00082">
    <property type="entry name" value="Peptidase_S8"/>
    <property type="match status" value="1"/>
</dbReference>
<feature type="region of interest" description="Disordered" evidence="9">
    <location>
        <begin position="72"/>
        <end position="108"/>
    </location>
</feature>
<evidence type="ECO:0000256" key="2">
    <source>
        <dbReference type="ARBA" id="ARBA00022670"/>
    </source>
</evidence>
<feature type="compositionally biased region" description="Polar residues" evidence="9">
    <location>
        <begin position="1120"/>
        <end position="1130"/>
    </location>
</feature>
<feature type="active site" description="Charge relay system" evidence="8">
    <location>
        <position position="273"/>
    </location>
</feature>
<evidence type="ECO:0000313" key="12">
    <source>
        <dbReference type="EMBL" id="KAK1742889.1"/>
    </source>
</evidence>
<dbReference type="GO" id="GO:0006508">
    <property type="term" value="P:proteolysis"/>
    <property type="evidence" value="ECO:0007669"/>
    <property type="project" value="UniProtKB-KW"/>
</dbReference>
<evidence type="ECO:0000313" key="13">
    <source>
        <dbReference type="Proteomes" id="UP001224775"/>
    </source>
</evidence>
<dbReference type="InterPro" id="IPR000209">
    <property type="entry name" value="Peptidase_S8/S53_dom"/>
</dbReference>
<evidence type="ECO:0000256" key="9">
    <source>
        <dbReference type="SAM" id="MobiDB-lite"/>
    </source>
</evidence>
<feature type="active site" description="Charge relay system" evidence="8">
    <location>
        <position position="238"/>
    </location>
</feature>
<dbReference type="GO" id="GO:0005615">
    <property type="term" value="C:extracellular space"/>
    <property type="evidence" value="ECO:0007669"/>
    <property type="project" value="TreeGrafter"/>
</dbReference>
<comment type="similarity">
    <text evidence="1 8">Belongs to the peptidase S8 family.</text>
</comment>
<keyword evidence="3" id="KW-0479">Metal-binding</keyword>
<feature type="active site" description="Charge relay system" evidence="8">
    <location>
        <position position="430"/>
    </location>
</feature>
<protein>
    <recommendedName>
        <fullName evidence="7">subtilisin</fullName>
        <ecNumber evidence="7">3.4.21.62</ecNumber>
    </recommendedName>
</protein>
<dbReference type="InterPro" id="IPR036852">
    <property type="entry name" value="Peptidase_S8/S53_dom_sf"/>
</dbReference>
<feature type="region of interest" description="Disordered" evidence="9">
    <location>
        <begin position="628"/>
        <end position="843"/>
    </location>
</feature>
<dbReference type="PANTHER" id="PTHR43806">
    <property type="entry name" value="PEPTIDASE S8"/>
    <property type="match status" value="1"/>
</dbReference>
<feature type="compositionally biased region" description="Polar residues" evidence="9">
    <location>
        <begin position="632"/>
        <end position="642"/>
    </location>
</feature>
<dbReference type="InterPro" id="IPR023828">
    <property type="entry name" value="Peptidase_S8_Ser-AS"/>
</dbReference>
<organism evidence="12 13">
    <name type="scientific">Skeletonema marinoi</name>
    <dbReference type="NCBI Taxonomy" id="267567"/>
    <lineage>
        <taxon>Eukaryota</taxon>
        <taxon>Sar</taxon>
        <taxon>Stramenopiles</taxon>
        <taxon>Ochrophyta</taxon>
        <taxon>Bacillariophyta</taxon>
        <taxon>Coscinodiscophyceae</taxon>
        <taxon>Thalassiosirophycidae</taxon>
        <taxon>Thalassiosirales</taxon>
        <taxon>Skeletonemataceae</taxon>
        <taxon>Skeletonema</taxon>
        <taxon>Skeletonema marinoi-dohrnii complex</taxon>
    </lineage>
</organism>
<sequence>MMMFLSKGTIGLSLAVLSASAGTVSASVDDGLFTDPLMFSYEPYDAGSTKTILVSYRDDSGHKNIVNHTKKMKGEGKQVKEKNHKLKKAHKLKGAPGSSGDKKGKSEKDRRLMWLQEDQAIMAGFSVLELETDDLKAEIAAISAIEGVTAVEQDGMMHIMSTEYEQKIRGGGGVAEHIGEIQDAISATADELPEVDAEAHHGRRLAEETPYGIDMVNASYVWPKTPVMTEPIKICVVDTGYDVTHEDLPKESAHGVAGFNNYGQSWSDDGNGHGTHCAGTIGAIGGNGIGVTSVNPDPTKFTFFIGKGLSNSGSGSTAGVIDAVNACVEAGAKVISMSLGGGGYSAIDNASYEDIYDQNVLIVAAAGNGGNSALSYPASYPAVVSVASLTSSGSRSSFSQYNDQVEISAPGSNVKSTIPDDKYDTKSGTSMACPHVAGVAALLWSHFPNCKNNQIRNAMINSSNEPQNQNTPGWDKYYGWGIVNAGNAYELLKNGCEFAGGDSNPPADEGLSYFALGGKDQVVGLPTPAPSPIPPCPGAQERFEVQILTDDWPQETTWTLTDQCGSNGEMMSGGPYTGSPNTLFSEMSACVDGQYEFIINDSYGDGICCGYGQGSYLVKFGTEVKSGGEFGSSKTETFGTCGSTPPPTNGSTPSPTAPPTSSPTPVPSAPPTASPTPVPSAPPTSSPTPVPSAPPTSSPTPVPSAPPTASPTPVPSAPPTSSPTQVPSAPPTVSPTPVPSAPPTSSPTPVPSAPPTVSPTPVPSAPPTNPPTAPVTPAPTVSPTAPPTSVPTAVPTSPPTAPVTPAPTASPTPVPSAVPTSHPTAPPTAPPTALVTPAPSSGDGAVAQEAVFDSEYGVPRCVNTGSSCDSRALLNGRGTVTNGNELNLSNTNLKRAACTDGNSGSYQFDESIDQITVTAGDIESGTPVPSGDFIIEGGRAYVTVKLYCWSTGASDTADIYLTQDASSPDSGWQFLASIPCPGGGVQTITQAFDVLRGTNQSIRVNFRYNGSNSTCSNGSYDDHDDLIFTVKENPNVTLPPTPAPTQPPTPLPTQPPTPAPTQLPTPAPTQPPTPAPTPSGPQTASYDATLGAPKCSHGLSCDSAGLLNGRGTMTDGVETNRPNNLNSCTDGGSGTYHDDESIDRIIVTRVTGGDGDLTEGDEVTITASVWCWSTGSSSFIDFYYASDASNPVWNQIVPRERCPGGGQQTMTASVVLVQGSLQAVRANFMYGSGVPGENSCTSGNWDDTDDLVISVKPNLAAQDIFATPGKSKHDDVQGQGAIVYVEKDAEADEMEKKLQQMNQSKEKPAEDDGNGEKGKGKGGKALKVKLFD</sequence>
<keyword evidence="4 8" id="KW-0378">Hydrolase</keyword>
<name>A0AAD9DE81_9STRA</name>
<feature type="compositionally biased region" description="Basic and acidic residues" evidence="9">
    <location>
        <begin position="72"/>
        <end position="81"/>
    </location>
</feature>
<comment type="caution">
    <text evidence="12">The sequence shown here is derived from an EMBL/GenBank/DDBJ whole genome shotgun (WGS) entry which is preliminary data.</text>
</comment>
<evidence type="ECO:0000256" key="3">
    <source>
        <dbReference type="ARBA" id="ARBA00022723"/>
    </source>
</evidence>
<evidence type="ECO:0000256" key="5">
    <source>
        <dbReference type="ARBA" id="ARBA00022825"/>
    </source>
</evidence>
<feature type="compositionally biased region" description="Basic residues" evidence="9">
    <location>
        <begin position="1320"/>
        <end position="1332"/>
    </location>
</feature>
<feature type="compositionally biased region" description="Pro residues" evidence="9">
    <location>
        <begin position="655"/>
        <end position="721"/>
    </location>
</feature>
<dbReference type="InterPro" id="IPR034202">
    <property type="entry name" value="Subtilisin_Carlsberg-like"/>
</dbReference>
<keyword evidence="10" id="KW-0732">Signal</keyword>
<dbReference type="GO" id="GO:0046872">
    <property type="term" value="F:metal ion binding"/>
    <property type="evidence" value="ECO:0007669"/>
    <property type="project" value="UniProtKB-KW"/>
</dbReference>
<dbReference type="PROSITE" id="PS00137">
    <property type="entry name" value="SUBTILASE_HIS"/>
    <property type="match status" value="1"/>
</dbReference>
<feature type="compositionally biased region" description="Pro residues" evidence="9">
    <location>
        <begin position="1037"/>
        <end position="1079"/>
    </location>
</feature>
<feature type="compositionally biased region" description="Pro residues" evidence="9">
    <location>
        <begin position="796"/>
        <end position="816"/>
    </location>
</feature>
<dbReference type="Proteomes" id="UP001224775">
    <property type="component" value="Unassembled WGS sequence"/>
</dbReference>
<evidence type="ECO:0000256" key="6">
    <source>
        <dbReference type="ARBA" id="ARBA00023529"/>
    </source>
</evidence>
<feature type="signal peptide" evidence="10">
    <location>
        <begin position="1"/>
        <end position="26"/>
    </location>
</feature>
<evidence type="ECO:0000256" key="4">
    <source>
        <dbReference type="ARBA" id="ARBA00022801"/>
    </source>
</evidence>
<feature type="region of interest" description="Disordered" evidence="9">
    <location>
        <begin position="1033"/>
        <end position="1089"/>
    </location>
</feature>
<feature type="compositionally biased region" description="Basic and acidic residues" evidence="9">
    <location>
        <begin position="1294"/>
        <end position="1319"/>
    </location>
</feature>
<feature type="region of interest" description="Disordered" evidence="9">
    <location>
        <begin position="1112"/>
        <end position="1136"/>
    </location>
</feature>
<feature type="region of interest" description="Disordered" evidence="9">
    <location>
        <begin position="1292"/>
        <end position="1332"/>
    </location>
</feature>
<dbReference type="PROSITE" id="PS51892">
    <property type="entry name" value="SUBTILASE"/>
    <property type="match status" value="1"/>
</dbReference>